<evidence type="ECO:0008006" key="5">
    <source>
        <dbReference type="Google" id="ProtNLM"/>
    </source>
</evidence>
<gene>
    <name evidence="3" type="ORF">SAMN05216505_103607</name>
</gene>
<proteinExistence type="predicted"/>
<dbReference type="RefSeq" id="WP_055574103.1">
    <property type="nucleotide sequence ID" value="NZ_FMZK01000003.1"/>
</dbReference>
<accession>A0A1G6PIA6</accession>
<protein>
    <recommendedName>
        <fullName evidence="5">DUF3558 domain-containing protein</fullName>
    </recommendedName>
</protein>
<dbReference type="Proteomes" id="UP000182100">
    <property type="component" value="Unassembled WGS sequence"/>
</dbReference>
<sequence length="309" mass="31256">MQRRAYVPGVAALLAALMAGCTGSSDDGGPSDSSNPGSAGTASPAAQPGRYATLPEPCGAIGPGTLDELLPGIREMTDEARRTKAYAGEATLTYDTDRKVGCSWKVESAEATNRLVVDFERVVSYDHAVSDDNQAEELFAAKREAAGLPEPVATESGSADPDDDAGDASADPDASSSPSARPSDSSAPSDAPGTSGPSGADAAAATRTSGSGSPSEDGSSPASPSDPPAGLQPRLLDEFGDEAFIDDELSSSGSTVKQRSVTVAFRTSNVIVTIEYAEQPATVGTVPDSGELQDRARKLASLLADSLGG</sequence>
<evidence type="ECO:0000256" key="1">
    <source>
        <dbReference type="SAM" id="MobiDB-lite"/>
    </source>
</evidence>
<keyword evidence="2" id="KW-0732">Signal</keyword>
<organism evidence="3 4">
    <name type="scientific">Streptomyces prasinopilosus</name>
    <dbReference type="NCBI Taxonomy" id="67344"/>
    <lineage>
        <taxon>Bacteria</taxon>
        <taxon>Bacillati</taxon>
        <taxon>Actinomycetota</taxon>
        <taxon>Actinomycetes</taxon>
        <taxon>Kitasatosporales</taxon>
        <taxon>Streptomycetaceae</taxon>
        <taxon>Streptomyces</taxon>
    </lineage>
</organism>
<feature type="region of interest" description="Disordered" evidence="1">
    <location>
        <begin position="22"/>
        <end position="58"/>
    </location>
</feature>
<keyword evidence="4" id="KW-1185">Reference proteome</keyword>
<dbReference type="EMBL" id="FMZK01000003">
    <property type="protein sequence ID" value="SDC79778.1"/>
    <property type="molecule type" value="Genomic_DNA"/>
</dbReference>
<feature type="chain" id="PRO_5039179431" description="DUF3558 domain-containing protein" evidence="2">
    <location>
        <begin position="25"/>
        <end position="309"/>
    </location>
</feature>
<dbReference type="STRING" id="67344.SAMN05216505_103607"/>
<evidence type="ECO:0000256" key="2">
    <source>
        <dbReference type="SAM" id="SignalP"/>
    </source>
</evidence>
<name>A0A1G6PIA6_9ACTN</name>
<feature type="compositionally biased region" description="Low complexity" evidence="1">
    <location>
        <begin position="22"/>
        <end position="38"/>
    </location>
</feature>
<evidence type="ECO:0000313" key="3">
    <source>
        <dbReference type="EMBL" id="SDC79778.1"/>
    </source>
</evidence>
<feature type="signal peptide" evidence="2">
    <location>
        <begin position="1"/>
        <end position="24"/>
    </location>
</feature>
<dbReference type="PROSITE" id="PS51257">
    <property type="entry name" value="PROKAR_LIPOPROTEIN"/>
    <property type="match status" value="1"/>
</dbReference>
<feature type="compositionally biased region" description="Low complexity" evidence="1">
    <location>
        <begin position="167"/>
        <end position="223"/>
    </location>
</feature>
<evidence type="ECO:0000313" key="4">
    <source>
        <dbReference type="Proteomes" id="UP000182100"/>
    </source>
</evidence>
<dbReference type="AlphaFoldDB" id="A0A1G6PIA6"/>
<feature type="region of interest" description="Disordered" evidence="1">
    <location>
        <begin position="150"/>
        <end position="242"/>
    </location>
</feature>
<reference evidence="4" key="1">
    <citation type="submission" date="2016-10" db="EMBL/GenBank/DDBJ databases">
        <authorList>
            <person name="Varghese N."/>
            <person name="Submissions S."/>
        </authorList>
    </citation>
    <scope>NUCLEOTIDE SEQUENCE [LARGE SCALE GENOMIC DNA]</scope>
    <source>
        <strain evidence="4">CGMCC 4.3504</strain>
    </source>
</reference>